<dbReference type="InterPro" id="IPR011527">
    <property type="entry name" value="ABC1_TM_dom"/>
</dbReference>
<dbReference type="PROSITE" id="PS50929">
    <property type="entry name" value="ABC_TM1F"/>
    <property type="match status" value="1"/>
</dbReference>
<keyword evidence="2 4" id="KW-1133">Transmembrane helix</keyword>
<dbReference type="SUPFAM" id="SSF90123">
    <property type="entry name" value="ABC transporter transmembrane region"/>
    <property type="match status" value="1"/>
</dbReference>
<evidence type="ECO:0000259" key="5">
    <source>
        <dbReference type="PROSITE" id="PS50929"/>
    </source>
</evidence>
<dbReference type="Pfam" id="PF00664">
    <property type="entry name" value="ABC_membrane"/>
    <property type="match status" value="1"/>
</dbReference>
<dbReference type="GO" id="GO:0140359">
    <property type="term" value="F:ABC-type transporter activity"/>
    <property type="evidence" value="ECO:0007669"/>
    <property type="project" value="InterPro"/>
</dbReference>
<feature type="transmembrane region" description="Helical" evidence="4">
    <location>
        <begin position="58"/>
        <end position="80"/>
    </location>
</feature>
<feature type="non-terminal residue" evidence="6">
    <location>
        <position position="163"/>
    </location>
</feature>
<evidence type="ECO:0000256" key="1">
    <source>
        <dbReference type="ARBA" id="ARBA00022692"/>
    </source>
</evidence>
<protein>
    <recommendedName>
        <fullName evidence="5">ABC transmembrane type-1 domain-containing protein</fullName>
    </recommendedName>
</protein>
<keyword evidence="3 4" id="KW-0472">Membrane</keyword>
<evidence type="ECO:0000256" key="4">
    <source>
        <dbReference type="SAM" id="Phobius"/>
    </source>
</evidence>
<proteinExistence type="predicted"/>
<reference evidence="6" key="1">
    <citation type="submission" date="2018-05" db="EMBL/GenBank/DDBJ databases">
        <authorList>
            <person name="Lanie J.A."/>
            <person name="Ng W.-L."/>
            <person name="Kazmierczak K.M."/>
            <person name="Andrzejewski T.M."/>
            <person name="Davidsen T.M."/>
            <person name="Wayne K.J."/>
            <person name="Tettelin H."/>
            <person name="Glass J.I."/>
            <person name="Rusch D."/>
            <person name="Podicherti R."/>
            <person name="Tsui H.-C.T."/>
            <person name="Winkler M.E."/>
        </authorList>
    </citation>
    <scope>NUCLEOTIDE SEQUENCE</scope>
</reference>
<dbReference type="Gene3D" id="1.20.1560.10">
    <property type="entry name" value="ABC transporter type 1, transmembrane domain"/>
    <property type="match status" value="1"/>
</dbReference>
<sequence length="163" mass="18386">MSNIQILKRLYNDYTKKFLPKILLSVFFSILVALSTSSIAWLLDPAIKKIFIDKDQTLILVIPLTIIIAFSLKGASLYFAKTILIKVGQEVTKILQFQVMKNIITADSETMDAKHSGKYISHLTFDVGMITRLVSTVILNITKDTLTLIGLLGVMFYQNWKLA</sequence>
<dbReference type="InterPro" id="IPR036640">
    <property type="entry name" value="ABC1_TM_sf"/>
</dbReference>
<feature type="domain" description="ABC transmembrane type-1" evidence="5">
    <location>
        <begin position="23"/>
        <end position="163"/>
    </location>
</feature>
<gene>
    <name evidence="6" type="ORF">METZ01_LOCUS448551</name>
</gene>
<dbReference type="GO" id="GO:0016020">
    <property type="term" value="C:membrane"/>
    <property type="evidence" value="ECO:0007669"/>
    <property type="project" value="InterPro"/>
</dbReference>
<dbReference type="EMBL" id="UINC01184469">
    <property type="protein sequence ID" value="SVD95697.1"/>
    <property type="molecule type" value="Genomic_DNA"/>
</dbReference>
<dbReference type="GO" id="GO:0005524">
    <property type="term" value="F:ATP binding"/>
    <property type="evidence" value="ECO:0007669"/>
    <property type="project" value="InterPro"/>
</dbReference>
<organism evidence="6">
    <name type="scientific">marine metagenome</name>
    <dbReference type="NCBI Taxonomy" id="408172"/>
    <lineage>
        <taxon>unclassified sequences</taxon>
        <taxon>metagenomes</taxon>
        <taxon>ecological metagenomes</taxon>
    </lineage>
</organism>
<dbReference type="AlphaFoldDB" id="A0A382ZJE8"/>
<accession>A0A382ZJE8</accession>
<evidence type="ECO:0000313" key="6">
    <source>
        <dbReference type="EMBL" id="SVD95697.1"/>
    </source>
</evidence>
<feature type="transmembrane region" description="Helical" evidence="4">
    <location>
        <begin position="21"/>
        <end position="43"/>
    </location>
</feature>
<keyword evidence="1 4" id="KW-0812">Transmembrane</keyword>
<evidence type="ECO:0000256" key="3">
    <source>
        <dbReference type="ARBA" id="ARBA00023136"/>
    </source>
</evidence>
<evidence type="ECO:0000256" key="2">
    <source>
        <dbReference type="ARBA" id="ARBA00022989"/>
    </source>
</evidence>
<name>A0A382ZJE8_9ZZZZ</name>